<gene>
    <name evidence="3" type="ORF">KGD82_08515</name>
</gene>
<keyword evidence="2" id="KW-1133">Transmembrane helix</keyword>
<keyword evidence="4" id="KW-1185">Reference proteome</keyword>
<organism evidence="3 4">
    <name type="scientific">Nocardiopsis eucommiae</name>
    <dbReference type="NCBI Taxonomy" id="2831970"/>
    <lineage>
        <taxon>Bacteria</taxon>
        <taxon>Bacillati</taxon>
        <taxon>Actinomycetota</taxon>
        <taxon>Actinomycetes</taxon>
        <taxon>Streptosporangiales</taxon>
        <taxon>Nocardiopsidaceae</taxon>
        <taxon>Nocardiopsis</taxon>
    </lineage>
</organism>
<evidence type="ECO:0000313" key="3">
    <source>
        <dbReference type="EMBL" id="QVJ02506.1"/>
    </source>
</evidence>
<evidence type="ECO:0000256" key="2">
    <source>
        <dbReference type="SAM" id="Phobius"/>
    </source>
</evidence>
<feature type="transmembrane region" description="Helical" evidence="2">
    <location>
        <begin position="101"/>
        <end position="120"/>
    </location>
</feature>
<dbReference type="EMBL" id="CP074402">
    <property type="protein sequence ID" value="QVJ02506.1"/>
    <property type="molecule type" value="Genomic_DNA"/>
</dbReference>
<accession>A0A975LC86</accession>
<sequence>MSTSSEDTTSPTSPDESTETPGSEPTPETPAAAVSSPASEAFLEGQHAPRRAPLFGPGTLSVTGLLMLATTLLSTQLIGIFNTQTLIGAEGTLGPAVQGELTGAGLFSALAVLCSAAALFRSGPETSPWVRALSAATVLVGLLFVVLTVLSYVLLTAPTSAA</sequence>
<feature type="region of interest" description="Disordered" evidence="1">
    <location>
        <begin position="1"/>
        <end position="45"/>
    </location>
</feature>
<dbReference type="RefSeq" id="WP_378742712.1">
    <property type="nucleotide sequence ID" value="NZ_CBDRIY010000008.1"/>
</dbReference>
<dbReference type="Proteomes" id="UP000682416">
    <property type="component" value="Chromosome"/>
</dbReference>
<dbReference type="AlphaFoldDB" id="A0A975LC86"/>
<keyword evidence="2" id="KW-0812">Transmembrane</keyword>
<evidence type="ECO:0000313" key="4">
    <source>
        <dbReference type="Proteomes" id="UP000682416"/>
    </source>
</evidence>
<dbReference type="KEGG" id="nec:KGD82_08515"/>
<feature type="compositionally biased region" description="Low complexity" evidence="1">
    <location>
        <begin position="1"/>
        <end position="41"/>
    </location>
</feature>
<feature type="transmembrane region" description="Helical" evidence="2">
    <location>
        <begin position="60"/>
        <end position="81"/>
    </location>
</feature>
<protein>
    <submittedName>
        <fullName evidence="3">Uncharacterized protein</fullName>
    </submittedName>
</protein>
<feature type="transmembrane region" description="Helical" evidence="2">
    <location>
        <begin position="132"/>
        <end position="155"/>
    </location>
</feature>
<evidence type="ECO:0000256" key="1">
    <source>
        <dbReference type="SAM" id="MobiDB-lite"/>
    </source>
</evidence>
<reference evidence="3" key="1">
    <citation type="submission" date="2021-05" db="EMBL/GenBank/DDBJ databases">
        <authorList>
            <person name="Kaiqin L."/>
            <person name="Jian G."/>
        </authorList>
    </citation>
    <scope>NUCLEOTIDE SEQUENCE</scope>
    <source>
        <strain evidence="3">HDS5</strain>
    </source>
</reference>
<keyword evidence="2" id="KW-0472">Membrane</keyword>
<proteinExistence type="predicted"/>
<name>A0A975LC86_9ACTN</name>